<dbReference type="Proteomes" id="UP001524460">
    <property type="component" value="Unassembled WGS sequence"/>
</dbReference>
<sequence length="54" mass="6147">MIQFAITHENSFEVHSTSVVREDFDGNLYETSMHTGAAIKLAYTDQGKHVLDYK</sequence>
<evidence type="ECO:0000313" key="2">
    <source>
        <dbReference type="Proteomes" id="UP001524460"/>
    </source>
</evidence>
<proteinExistence type="predicted"/>
<evidence type="ECO:0000313" key="1">
    <source>
        <dbReference type="EMBL" id="MCQ1061335.1"/>
    </source>
</evidence>
<name>A0ABT1N9C0_9GAMM</name>
<dbReference type="EMBL" id="JANEYT010000145">
    <property type="protein sequence ID" value="MCQ1061335.1"/>
    <property type="molecule type" value="Genomic_DNA"/>
</dbReference>
<reference evidence="1 2" key="1">
    <citation type="submission" date="2022-07" db="EMBL/GenBank/DDBJ databases">
        <title>Photobacterium pectinilyticum sp. nov., a marine bacterium isolated from surface seawater of Qingdao offshore.</title>
        <authorList>
            <person name="Wang X."/>
        </authorList>
    </citation>
    <scope>NUCLEOTIDE SEQUENCE [LARGE SCALE GENOMIC DNA]</scope>
    <source>
        <strain evidence="1 2">ZSDE20</strain>
    </source>
</reference>
<organism evidence="1 2">
    <name type="scientific">Photobacterium pectinilyticum</name>
    <dbReference type="NCBI Taxonomy" id="2906793"/>
    <lineage>
        <taxon>Bacteria</taxon>
        <taxon>Pseudomonadati</taxon>
        <taxon>Pseudomonadota</taxon>
        <taxon>Gammaproteobacteria</taxon>
        <taxon>Vibrionales</taxon>
        <taxon>Vibrionaceae</taxon>
        <taxon>Photobacterium</taxon>
    </lineage>
</organism>
<protein>
    <submittedName>
        <fullName evidence="1">Uncharacterized protein</fullName>
    </submittedName>
</protein>
<dbReference type="RefSeq" id="WP_255045452.1">
    <property type="nucleotide sequence ID" value="NZ_JANEYT010000145.1"/>
</dbReference>
<comment type="caution">
    <text evidence="1">The sequence shown here is derived from an EMBL/GenBank/DDBJ whole genome shotgun (WGS) entry which is preliminary data.</text>
</comment>
<keyword evidence="2" id="KW-1185">Reference proteome</keyword>
<accession>A0ABT1N9C0</accession>
<gene>
    <name evidence="1" type="ORF">NHN17_25285</name>
</gene>